<evidence type="ECO:0000259" key="2">
    <source>
        <dbReference type="Pfam" id="PF14420"/>
    </source>
</evidence>
<dbReference type="Pfam" id="PF14420">
    <property type="entry name" value="Clr5"/>
    <property type="match status" value="1"/>
</dbReference>
<dbReference type="Proteomes" id="UP000054342">
    <property type="component" value="Unassembled WGS sequence"/>
</dbReference>
<evidence type="ECO:0000313" key="4">
    <source>
        <dbReference type="Proteomes" id="UP000054342"/>
    </source>
</evidence>
<dbReference type="STRING" id="348802.A0A0D2CLH7"/>
<sequence length="358" mass="40882">MPGTRKHPHTRQEWEAIRPIFTRLYQKEGKRLSEVMEIMAARGFHARQGPIQLHYKHRITIWGLDKNKKESDMAFAARVVEERQSHGKDTRLRIRGRTFTPTDVEKYWKRKPLSVEDAASVPHTPPCVEYWTPAPSPAMTGSSELSTSSTQTRKGNEVEDMGTDFLSHDIQALMSVDDLNSTEFAQSPSVPPLMIPNSFRIQEKLIFCANEYTQASFDHYLGMRNTDWSLAENTLVKFLDMASDWLGTVYYGRMPCTAAVLELEIGRMIPGILRQKPLFLLPRLLALGLVVQGTTRSDQYCQSYRKLIMLLKEQAEAVLPSAFPLTILLESVNELLEDLAPDNENDIRSHARFLFNLL</sequence>
<protein>
    <recommendedName>
        <fullName evidence="2">Clr5 domain-containing protein</fullName>
    </recommendedName>
</protein>
<evidence type="ECO:0000313" key="3">
    <source>
        <dbReference type="EMBL" id="KIW50727.1"/>
    </source>
</evidence>
<dbReference type="RefSeq" id="XP_013311311.1">
    <property type="nucleotide sequence ID" value="XM_013455857.1"/>
</dbReference>
<dbReference type="GeneID" id="25331423"/>
<gene>
    <name evidence="3" type="ORF">PV05_09515</name>
</gene>
<feature type="region of interest" description="Disordered" evidence="1">
    <location>
        <begin position="135"/>
        <end position="156"/>
    </location>
</feature>
<dbReference type="AlphaFoldDB" id="A0A0D2CLH7"/>
<feature type="domain" description="Clr5" evidence="2">
    <location>
        <begin position="11"/>
        <end position="66"/>
    </location>
</feature>
<reference evidence="3 4" key="1">
    <citation type="submission" date="2015-01" db="EMBL/GenBank/DDBJ databases">
        <title>The Genome Sequence of Exophiala xenobiotica CBS118157.</title>
        <authorList>
            <consortium name="The Broad Institute Genomics Platform"/>
            <person name="Cuomo C."/>
            <person name="de Hoog S."/>
            <person name="Gorbushina A."/>
            <person name="Stielow B."/>
            <person name="Teixiera M."/>
            <person name="Abouelleil A."/>
            <person name="Chapman S.B."/>
            <person name="Priest M."/>
            <person name="Young S.K."/>
            <person name="Wortman J."/>
            <person name="Nusbaum C."/>
            <person name="Birren B."/>
        </authorList>
    </citation>
    <scope>NUCLEOTIDE SEQUENCE [LARGE SCALE GENOMIC DNA]</scope>
    <source>
        <strain evidence="3 4">CBS 118157</strain>
    </source>
</reference>
<dbReference type="OrthoDB" id="4120905at2759"/>
<accession>A0A0D2CLH7</accession>
<dbReference type="InterPro" id="IPR025676">
    <property type="entry name" value="Clr5_dom"/>
</dbReference>
<dbReference type="EMBL" id="KN847322">
    <property type="protein sequence ID" value="KIW50727.1"/>
    <property type="molecule type" value="Genomic_DNA"/>
</dbReference>
<dbReference type="PANTHER" id="PTHR38788:SF3">
    <property type="entry name" value="CLR5 DOMAIN-CONTAINING PROTEIN"/>
    <property type="match status" value="1"/>
</dbReference>
<evidence type="ECO:0000256" key="1">
    <source>
        <dbReference type="SAM" id="MobiDB-lite"/>
    </source>
</evidence>
<feature type="compositionally biased region" description="Polar residues" evidence="1">
    <location>
        <begin position="139"/>
        <end position="153"/>
    </location>
</feature>
<dbReference type="HOGENOM" id="CLU_773949_0_0_1"/>
<organism evidence="3 4">
    <name type="scientific">Exophiala xenobiotica</name>
    <dbReference type="NCBI Taxonomy" id="348802"/>
    <lineage>
        <taxon>Eukaryota</taxon>
        <taxon>Fungi</taxon>
        <taxon>Dikarya</taxon>
        <taxon>Ascomycota</taxon>
        <taxon>Pezizomycotina</taxon>
        <taxon>Eurotiomycetes</taxon>
        <taxon>Chaetothyriomycetidae</taxon>
        <taxon>Chaetothyriales</taxon>
        <taxon>Herpotrichiellaceae</taxon>
        <taxon>Exophiala</taxon>
    </lineage>
</organism>
<name>A0A0D2CLH7_9EURO</name>
<dbReference type="PANTHER" id="PTHR38788">
    <property type="entry name" value="CLR5 DOMAIN-CONTAINING PROTEIN"/>
    <property type="match status" value="1"/>
</dbReference>
<keyword evidence="4" id="KW-1185">Reference proteome</keyword>
<proteinExistence type="predicted"/>